<dbReference type="EMBL" id="ML143410">
    <property type="protein sequence ID" value="TBU29854.1"/>
    <property type="molecule type" value="Genomic_DNA"/>
</dbReference>
<organism evidence="1">
    <name type="scientific">Dichomitus squalens</name>
    <dbReference type="NCBI Taxonomy" id="114155"/>
    <lineage>
        <taxon>Eukaryota</taxon>
        <taxon>Fungi</taxon>
        <taxon>Dikarya</taxon>
        <taxon>Basidiomycota</taxon>
        <taxon>Agaricomycotina</taxon>
        <taxon>Agaricomycetes</taxon>
        <taxon>Polyporales</taxon>
        <taxon>Polyporaceae</taxon>
        <taxon>Dichomitus</taxon>
    </lineage>
</organism>
<dbReference type="AlphaFoldDB" id="A0A4Q9MQ11"/>
<reference evidence="1" key="1">
    <citation type="submission" date="2019-01" db="EMBL/GenBank/DDBJ databases">
        <title>Draft genome sequences of three monokaryotic isolates of the white-rot basidiomycete fungus Dichomitus squalens.</title>
        <authorList>
            <consortium name="DOE Joint Genome Institute"/>
            <person name="Lopez S.C."/>
            <person name="Andreopoulos B."/>
            <person name="Pangilinan J."/>
            <person name="Lipzen A."/>
            <person name="Riley R."/>
            <person name="Ahrendt S."/>
            <person name="Ng V."/>
            <person name="Barry K."/>
            <person name="Daum C."/>
            <person name="Grigoriev I.V."/>
            <person name="Hilden K.S."/>
            <person name="Makela M.R."/>
            <person name="de Vries R.P."/>
        </authorList>
    </citation>
    <scope>NUCLEOTIDE SEQUENCE [LARGE SCALE GENOMIC DNA]</scope>
    <source>
        <strain evidence="1">OM18370.1</strain>
    </source>
</reference>
<gene>
    <name evidence="1" type="ORF">BD311DRAFT_255202</name>
</gene>
<proteinExistence type="predicted"/>
<protein>
    <submittedName>
        <fullName evidence="1">Uncharacterized protein</fullName>
    </submittedName>
</protein>
<name>A0A4Q9MQ11_9APHY</name>
<sequence length="159" mass="18584">MSHLKLNQGRRRHSILSRTGGTSFGGGWWHRRWTRCWRRPRRGRATHTDAGGCARSLHPFMENLFVCDHGWISARADHVLHPARTQSYNPIPRIGQEPVPDDSLREPLRNRLLHMSVLERSRHRSLTTPCCRSQILLTQRKPIHQRNGSFRGMHRRSHA</sequence>
<dbReference type="Proteomes" id="UP000292957">
    <property type="component" value="Unassembled WGS sequence"/>
</dbReference>
<accession>A0A4Q9MQ11</accession>
<evidence type="ECO:0000313" key="1">
    <source>
        <dbReference type="EMBL" id="TBU29854.1"/>
    </source>
</evidence>